<keyword evidence="1" id="KW-0175">Coiled coil</keyword>
<gene>
    <name evidence="2" type="ORF">PCOR1329_LOCUS21892</name>
</gene>
<reference evidence="2" key="1">
    <citation type="submission" date="2023-10" db="EMBL/GenBank/DDBJ databases">
        <authorList>
            <person name="Chen Y."/>
            <person name="Shah S."/>
            <person name="Dougan E. K."/>
            <person name="Thang M."/>
            <person name="Chan C."/>
        </authorList>
    </citation>
    <scope>NUCLEOTIDE SEQUENCE [LARGE SCALE GENOMIC DNA]</scope>
</reference>
<proteinExistence type="predicted"/>
<keyword evidence="3" id="KW-1185">Reference proteome</keyword>
<feature type="coiled-coil region" evidence="1">
    <location>
        <begin position="46"/>
        <end position="94"/>
    </location>
</feature>
<evidence type="ECO:0000313" key="2">
    <source>
        <dbReference type="EMBL" id="CAK0820080.1"/>
    </source>
</evidence>
<feature type="non-terminal residue" evidence="2">
    <location>
        <position position="1"/>
    </location>
</feature>
<dbReference type="Proteomes" id="UP001189429">
    <property type="component" value="Unassembled WGS sequence"/>
</dbReference>
<comment type="caution">
    <text evidence="2">The sequence shown here is derived from an EMBL/GenBank/DDBJ whole genome shotgun (WGS) entry which is preliminary data.</text>
</comment>
<evidence type="ECO:0000313" key="3">
    <source>
        <dbReference type="Proteomes" id="UP001189429"/>
    </source>
</evidence>
<sequence>PSTDQFLEMLVKRGGGFDGKDAVLDEVRATLAANEAAADAPADLSTKGLQDLLQRQSRKRKQLEAAQERANAAAEVLEQAKAAHAAEIEILQRHQDSFAELDKYVKAAQAKTVIPDIGIQADAGDPASDLQWLEMFSLFLGKGAGRFGFDVTELKTQAAAKVTEVKAKIPEPQAMDWDAEDPDLVEHLKSSGVDTTDPARVERFMEGLQKVAKKQRV</sequence>
<name>A0ABN9RLP4_9DINO</name>
<dbReference type="EMBL" id="CAUYUJ010007248">
    <property type="protein sequence ID" value="CAK0820080.1"/>
    <property type="molecule type" value="Genomic_DNA"/>
</dbReference>
<evidence type="ECO:0000256" key="1">
    <source>
        <dbReference type="SAM" id="Coils"/>
    </source>
</evidence>
<accession>A0ABN9RLP4</accession>
<organism evidence="2 3">
    <name type="scientific">Prorocentrum cordatum</name>
    <dbReference type="NCBI Taxonomy" id="2364126"/>
    <lineage>
        <taxon>Eukaryota</taxon>
        <taxon>Sar</taxon>
        <taxon>Alveolata</taxon>
        <taxon>Dinophyceae</taxon>
        <taxon>Prorocentrales</taxon>
        <taxon>Prorocentraceae</taxon>
        <taxon>Prorocentrum</taxon>
    </lineage>
</organism>
<protein>
    <submittedName>
        <fullName evidence="2">Uncharacterized protein</fullName>
    </submittedName>
</protein>